<gene>
    <name evidence="1" type="ORF">L1987_81897</name>
</gene>
<comment type="caution">
    <text evidence="1">The sequence shown here is derived from an EMBL/GenBank/DDBJ whole genome shotgun (WGS) entry which is preliminary data.</text>
</comment>
<evidence type="ECO:0000313" key="1">
    <source>
        <dbReference type="EMBL" id="KAI3688187.1"/>
    </source>
</evidence>
<reference evidence="1 2" key="2">
    <citation type="journal article" date="2022" name="Mol. Ecol. Resour.">
        <title>The genomes of chicory, endive, great burdock and yacon provide insights into Asteraceae paleo-polyploidization history and plant inulin production.</title>
        <authorList>
            <person name="Fan W."/>
            <person name="Wang S."/>
            <person name="Wang H."/>
            <person name="Wang A."/>
            <person name="Jiang F."/>
            <person name="Liu H."/>
            <person name="Zhao H."/>
            <person name="Xu D."/>
            <person name="Zhang Y."/>
        </authorList>
    </citation>
    <scope>NUCLEOTIDE SEQUENCE [LARGE SCALE GENOMIC DNA]</scope>
    <source>
        <strain evidence="2">cv. Yunnan</strain>
        <tissue evidence="1">Leaves</tissue>
    </source>
</reference>
<name>A0ACB8YRP6_9ASTR</name>
<keyword evidence="2" id="KW-1185">Reference proteome</keyword>
<dbReference type="EMBL" id="CM042044">
    <property type="protein sequence ID" value="KAI3688187.1"/>
    <property type="molecule type" value="Genomic_DNA"/>
</dbReference>
<evidence type="ECO:0000313" key="2">
    <source>
        <dbReference type="Proteomes" id="UP001056120"/>
    </source>
</evidence>
<proteinExistence type="predicted"/>
<dbReference type="Proteomes" id="UP001056120">
    <property type="component" value="Linkage Group LG27"/>
</dbReference>
<accession>A0ACB8YRP6</accession>
<organism evidence="1 2">
    <name type="scientific">Smallanthus sonchifolius</name>
    <dbReference type="NCBI Taxonomy" id="185202"/>
    <lineage>
        <taxon>Eukaryota</taxon>
        <taxon>Viridiplantae</taxon>
        <taxon>Streptophyta</taxon>
        <taxon>Embryophyta</taxon>
        <taxon>Tracheophyta</taxon>
        <taxon>Spermatophyta</taxon>
        <taxon>Magnoliopsida</taxon>
        <taxon>eudicotyledons</taxon>
        <taxon>Gunneridae</taxon>
        <taxon>Pentapetalae</taxon>
        <taxon>asterids</taxon>
        <taxon>campanulids</taxon>
        <taxon>Asterales</taxon>
        <taxon>Asteraceae</taxon>
        <taxon>Asteroideae</taxon>
        <taxon>Heliantheae alliance</taxon>
        <taxon>Millerieae</taxon>
        <taxon>Smallanthus</taxon>
    </lineage>
</organism>
<reference evidence="2" key="1">
    <citation type="journal article" date="2022" name="Mol. Ecol. Resour.">
        <title>The genomes of chicory, endive, great burdock and yacon provide insights into Asteraceae palaeo-polyploidization history and plant inulin production.</title>
        <authorList>
            <person name="Fan W."/>
            <person name="Wang S."/>
            <person name="Wang H."/>
            <person name="Wang A."/>
            <person name="Jiang F."/>
            <person name="Liu H."/>
            <person name="Zhao H."/>
            <person name="Xu D."/>
            <person name="Zhang Y."/>
        </authorList>
    </citation>
    <scope>NUCLEOTIDE SEQUENCE [LARGE SCALE GENOMIC DNA]</scope>
    <source>
        <strain evidence="2">cv. Yunnan</strain>
    </source>
</reference>
<protein>
    <submittedName>
        <fullName evidence="1">Uncharacterized protein</fullName>
    </submittedName>
</protein>
<sequence>MASSSEGFGAGAGVLGFGAGAGVLGFGAGSGVLGFGAGVLGFGAGWALVLVSWALALESWALESVPESWTSVLVPNLISSYPRALWWWRQACKYGVGWCLHAGKLEELLLGFNCLLNLCSRVGSTLTSQLLR</sequence>